<reference evidence="1" key="1">
    <citation type="submission" date="2013-08" db="EMBL/GenBank/DDBJ databases">
        <authorList>
            <person name="Mendez C."/>
            <person name="Richter M."/>
            <person name="Ferrer M."/>
            <person name="Sanchez J."/>
        </authorList>
    </citation>
    <scope>NUCLEOTIDE SEQUENCE</scope>
</reference>
<dbReference type="AlphaFoldDB" id="T1BNV2"/>
<evidence type="ECO:0000313" key="1">
    <source>
        <dbReference type="EMBL" id="EQD74506.1"/>
    </source>
</evidence>
<dbReference type="EMBL" id="AUZY01001575">
    <property type="protein sequence ID" value="EQD74506.1"/>
    <property type="molecule type" value="Genomic_DNA"/>
</dbReference>
<keyword evidence="1" id="KW-0378">Hydrolase</keyword>
<proteinExistence type="predicted"/>
<name>T1BNV2_9ZZZZ</name>
<sequence length="327" mass="36733">TLFYRTDIGDPAPPFYSAPNAPVGVTVAYYLKKTIHRTPAEKKAHTSPVKIEIETRSGHVIYTGYGPAHSGIESFVWNLTYTGPRKMDFGHYWMSHGPKGFMGPSVVPGTYRIRVSAGGHVATTLARVVKDPRFHIPLARYVAQRNAGLELSSMITAMDTLLDRIHNMQGELAAFRATVVRDPRLKGRFGAVLKSGTRLDHKLETLLTSVYNPKRQHNVPEGSLRNPVRLHQKIINTYTLVIGNYAQPINHRIQRMIDHRRTEQEAALNRFNGLLATSIARYNRLAYASKAPPSWRPSTHHWIRDTLKHGPPGLFLSGLFGGRFFVP</sequence>
<dbReference type="GO" id="GO:0016787">
    <property type="term" value="F:hydrolase activity"/>
    <property type="evidence" value="ECO:0007669"/>
    <property type="project" value="UniProtKB-KW"/>
</dbReference>
<feature type="non-terminal residue" evidence="1">
    <location>
        <position position="1"/>
    </location>
</feature>
<protein>
    <submittedName>
        <fullName evidence="1">Glycosyl hydrolase BNR repeat-containing protein</fullName>
    </submittedName>
</protein>
<reference evidence="1" key="2">
    <citation type="journal article" date="2014" name="ISME J.">
        <title>Microbial stratification in low pH oxic and suboxic macroscopic growths along an acid mine drainage.</title>
        <authorList>
            <person name="Mendez-Garcia C."/>
            <person name="Mesa V."/>
            <person name="Sprenger R.R."/>
            <person name="Richter M."/>
            <person name="Diez M.S."/>
            <person name="Solano J."/>
            <person name="Bargiela R."/>
            <person name="Golyshina O.V."/>
            <person name="Manteca A."/>
            <person name="Ramos J.L."/>
            <person name="Gallego J.R."/>
            <person name="Llorente I."/>
            <person name="Martins Dos Santos V.A."/>
            <person name="Jensen O.N."/>
            <person name="Pelaez A.I."/>
            <person name="Sanchez J."/>
            <person name="Ferrer M."/>
        </authorList>
    </citation>
    <scope>NUCLEOTIDE SEQUENCE</scope>
</reference>
<organism evidence="1">
    <name type="scientific">mine drainage metagenome</name>
    <dbReference type="NCBI Taxonomy" id="410659"/>
    <lineage>
        <taxon>unclassified sequences</taxon>
        <taxon>metagenomes</taxon>
        <taxon>ecological metagenomes</taxon>
    </lineage>
</organism>
<accession>T1BNV2</accession>
<gene>
    <name evidence="1" type="ORF">B1B_02632</name>
</gene>
<comment type="caution">
    <text evidence="1">The sequence shown here is derived from an EMBL/GenBank/DDBJ whole genome shotgun (WGS) entry which is preliminary data.</text>
</comment>